<reference evidence="4" key="1">
    <citation type="submission" date="2016-06" db="UniProtKB">
        <authorList>
            <consortium name="WormBaseParasite"/>
        </authorList>
    </citation>
    <scope>IDENTIFICATION</scope>
</reference>
<gene>
    <name evidence="2" type="ORF">TCNE_LOCUS20100</name>
</gene>
<accession>A0A183VH80</accession>
<reference evidence="2 3" key="2">
    <citation type="submission" date="2018-11" db="EMBL/GenBank/DDBJ databases">
        <authorList>
            <consortium name="Pathogen Informatics"/>
        </authorList>
    </citation>
    <scope>NUCLEOTIDE SEQUENCE [LARGE SCALE GENOMIC DNA]</scope>
</reference>
<evidence type="ECO:0000256" key="1">
    <source>
        <dbReference type="SAM" id="MobiDB-lite"/>
    </source>
</evidence>
<organism evidence="3 4">
    <name type="scientific">Toxocara canis</name>
    <name type="common">Canine roundworm</name>
    <dbReference type="NCBI Taxonomy" id="6265"/>
    <lineage>
        <taxon>Eukaryota</taxon>
        <taxon>Metazoa</taxon>
        <taxon>Ecdysozoa</taxon>
        <taxon>Nematoda</taxon>
        <taxon>Chromadorea</taxon>
        <taxon>Rhabditida</taxon>
        <taxon>Spirurina</taxon>
        <taxon>Ascaridomorpha</taxon>
        <taxon>Ascaridoidea</taxon>
        <taxon>Toxocaridae</taxon>
        <taxon>Toxocara</taxon>
    </lineage>
</organism>
<name>A0A183VH80_TOXCA</name>
<dbReference type="EMBL" id="UYWY01028257">
    <property type="protein sequence ID" value="VDM51421.1"/>
    <property type="molecule type" value="Genomic_DNA"/>
</dbReference>
<evidence type="ECO:0000313" key="3">
    <source>
        <dbReference type="Proteomes" id="UP000050794"/>
    </source>
</evidence>
<feature type="region of interest" description="Disordered" evidence="1">
    <location>
        <begin position="1"/>
        <end position="20"/>
    </location>
</feature>
<dbReference type="Proteomes" id="UP000050794">
    <property type="component" value="Unassembled WGS sequence"/>
</dbReference>
<keyword evidence="3" id="KW-1185">Reference proteome</keyword>
<feature type="compositionally biased region" description="Basic and acidic residues" evidence="1">
    <location>
        <begin position="7"/>
        <end position="20"/>
    </location>
</feature>
<dbReference type="AlphaFoldDB" id="A0A183VH80"/>
<dbReference type="WBParaSite" id="TCNE_0002010401-mRNA-1">
    <property type="protein sequence ID" value="TCNE_0002010401-mRNA-1"/>
    <property type="gene ID" value="TCNE_0002010401"/>
</dbReference>
<sequence>MPSGRYDISEETKALQEKPEPDTRLHVGVFSVLLIG</sequence>
<protein>
    <submittedName>
        <fullName evidence="4">Energy transducer TonB</fullName>
    </submittedName>
</protein>
<evidence type="ECO:0000313" key="4">
    <source>
        <dbReference type="WBParaSite" id="TCNE_0002010401-mRNA-1"/>
    </source>
</evidence>
<proteinExistence type="predicted"/>
<evidence type="ECO:0000313" key="2">
    <source>
        <dbReference type="EMBL" id="VDM51421.1"/>
    </source>
</evidence>